<proteinExistence type="predicted"/>
<organism evidence="1 2">
    <name type="scientific">Pleurodeles waltl</name>
    <name type="common">Iberian ribbed newt</name>
    <dbReference type="NCBI Taxonomy" id="8319"/>
    <lineage>
        <taxon>Eukaryota</taxon>
        <taxon>Metazoa</taxon>
        <taxon>Chordata</taxon>
        <taxon>Craniata</taxon>
        <taxon>Vertebrata</taxon>
        <taxon>Euteleostomi</taxon>
        <taxon>Amphibia</taxon>
        <taxon>Batrachia</taxon>
        <taxon>Caudata</taxon>
        <taxon>Salamandroidea</taxon>
        <taxon>Salamandridae</taxon>
        <taxon>Pleurodelinae</taxon>
        <taxon>Pleurodeles</taxon>
    </lineage>
</organism>
<dbReference type="AlphaFoldDB" id="A0AAV7R2H2"/>
<name>A0AAV7R2H2_PLEWA</name>
<accession>A0AAV7R2H2</accession>
<comment type="caution">
    <text evidence="1">The sequence shown here is derived from an EMBL/GenBank/DDBJ whole genome shotgun (WGS) entry which is preliminary data.</text>
</comment>
<reference evidence="1" key="1">
    <citation type="journal article" date="2022" name="bioRxiv">
        <title>Sequencing and chromosome-scale assembly of the giantPleurodeles waltlgenome.</title>
        <authorList>
            <person name="Brown T."/>
            <person name="Elewa A."/>
            <person name="Iarovenko S."/>
            <person name="Subramanian E."/>
            <person name="Araus A.J."/>
            <person name="Petzold A."/>
            <person name="Susuki M."/>
            <person name="Suzuki K.-i.T."/>
            <person name="Hayashi T."/>
            <person name="Toyoda A."/>
            <person name="Oliveira C."/>
            <person name="Osipova E."/>
            <person name="Leigh N.D."/>
            <person name="Simon A."/>
            <person name="Yun M.H."/>
        </authorList>
    </citation>
    <scope>NUCLEOTIDE SEQUENCE</scope>
    <source>
        <strain evidence="1">20211129_DDA</strain>
        <tissue evidence="1">Liver</tissue>
    </source>
</reference>
<evidence type="ECO:0000313" key="2">
    <source>
        <dbReference type="Proteomes" id="UP001066276"/>
    </source>
</evidence>
<protein>
    <submittedName>
        <fullName evidence="1">Uncharacterized protein</fullName>
    </submittedName>
</protein>
<dbReference type="EMBL" id="JANPWB010000010">
    <property type="protein sequence ID" value="KAJ1144830.1"/>
    <property type="molecule type" value="Genomic_DNA"/>
</dbReference>
<dbReference type="Proteomes" id="UP001066276">
    <property type="component" value="Chromosome 6"/>
</dbReference>
<sequence length="106" mass="11262">MLHPEGASSLYNVPGTTRLGKAVRALQRHSECGVAVLYCVEGDTRSRDPGPGLTEPDTVTDVRDIPVWGLGGGTRVTIRSAGSLHSWLPFTSYTPVPYGPVLLDAS</sequence>
<keyword evidence="2" id="KW-1185">Reference proteome</keyword>
<gene>
    <name evidence="1" type="ORF">NDU88_011124</name>
</gene>
<evidence type="ECO:0000313" key="1">
    <source>
        <dbReference type="EMBL" id="KAJ1144830.1"/>
    </source>
</evidence>